<dbReference type="AlphaFoldDB" id="A0AAW0M8M1"/>
<dbReference type="GO" id="GO:0006357">
    <property type="term" value="P:regulation of transcription by RNA polymerase II"/>
    <property type="evidence" value="ECO:0007669"/>
    <property type="project" value="InterPro"/>
</dbReference>
<gene>
    <name evidence="6" type="primary">CYCL1-1_6</name>
    <name evidence="6" type="ORF">CFP56_002127</name>
</gene>
<dbReference type="PANTHER" id="PTHR10026">
    <property type="entry name" value="CYCLIN"/>
    <property type="match status" value="1"/>
</dbReference>
<evidence type="ECO:0000313" key="6">
    <source>
        <dbReference type="EMBL" id="KAK7859786.1"/>
    </source>
</evidence>
<proteinExistence type="predicted"/>
<organism evidence="6 7">
    <name type="scientific">Quercus suber</name>
    <name type="common">Cork oak</name>
    <dbReference type="NCBI Taxonomy" id="58331"/>
    <lineage>
        <taxon>Eukaryota</taxon>
        <taxon>Viridiplantae</taxon>
        <taxon>Streptophyta</taxon>
        <taxon>Embryophyta</taxon>
        <taxon>Tracheophyta</taxon>
        <taxon>Spermatophyta</taxon>
        <taxon>Magnoliopsida</taxon>
        <taxon>eudicotyledons</taxon>
        <taxon>Gunneridae</taxon>
        <taxon>Pentapetalae</taxon>
        <taxon>rosids</taxon>
        <taxon>fabids</taxon>
        <taxon>Fagales</taxon>
        <taxon>Fagaceae</taxon>
        <taxon>Quercus</taxon>
    </lineage>
</organism>
<evidence type="ECO:0000259" key="5">
    <source>
        <dbReference type="Pfam" id="PF00134"/>
    </source>
</evidence>
<dbReference type="EMBL" id="PKMF04000010">
    <property type="protein sequence ID" value="KAK7859786.1"/>
    <property type="molecule type" value="Genomic_DNA"/>
</dbReference>
<name>A0AAW0M8M1_QUESU</name>
<evidence type="ECO:0000313" key="7">
    <source>
        <dbReference type="Proteomes" id="UP000237347"/>
    </source>
</evidence>
<feature type="non-terminal residue" evidence="6">
    <location>
        <position position="1"/>
    </location>
</feature>
<accession>A0AAW0M8M1</accession>
<dbReference type="PIRSF" id="PIRSF036580">
    <property type="entry name" value="Cyclin_L"/>
    <property type="match status" value="1"/>
</dbReference>
<evidence type="ECO:0000256" key="1">
    <source>
        <dbReference type="ARBA" id="ARBA00011177"/>
    </source>
</evidence>
<reference evidence="6 7" key="1">
    <citation type="journal article" date="2018" name="Sci. Data">
        <title>The draft genome sequence of cork oak.</title>
        <authorList>
            <person name="Ramos A.M."/>
            <person name="Usie A."/>
            <person name="Barbosa P."/>
            <person name="Barros P.M."/>
            <person name="Capote T."/>
            <person name="Chaves I."/>
            <person name="Simoes F."/>
            <person name="Abreu I."/>
            <person name="Carrasquinho I."/>
            <person name="Faro C."/>
            <person name="Guimaraes J.B."/>
            <person name="Mendonca D."/>
            <person name="Nobrega F."/>
            <person name="Rodrigues L."/>
            <person name="Saibo N.J.M."/>
            <person name="Varela M.C."/>
            <person name="Egas C."/>
            <person name="Matos J."/>
            <person name="Miguel C.M."/>
            <person name="Oliveira M.M."/>
            <person name="Ricardo C.P."/>
            <person name="Goncalves S."/>
        </authorList>
    </citation>
    <scope>NUCLEOTIDE SEQUENCE [LARGE SCALE GENOMIC DNA]</scope>
    <source>
        <strain evidence="7">cv. HL8</strain>
    </source>
</reference>
<sequence length="139" mass="15661">LRISGCDLIQESGILLKLMNLPGCGNQTGSITSFLCKKSFARFNVKKVAASCLWLASKLEESPRKARQVLNVFHRIECRMENIPIEHLEIGSQKYHDLKTDLSRTERLILKEMGFVCHVEPCHSQNTSRTEAGSLESSK</sequence>
<evidence type="ECO:0000256" key="4">
    <source>
        <dbReference type="ARBA" id="ARBA00032263"/>
    </source>
</evidence>
<evidence type="ECO:0000256" key="2">
    <source>
        <dbReference type="ARBA" id="ARBA00022618"/>
    </source>
</evidence>
<feature type="domain" description="Cyclin N-terminal" evidence="5">
    <location>
        <begin position="33"/>
        <end position="115"/>
    </location>
</feature>
<evidence type="ECO:0000256" key="3">
    <source>
        <dbReference type="ARBA" id="ARBA00023306"/>
    </source>
</evidence>
<dbReference type="Pfam" id="PF00134">
    <property type="entry name" value="Cyclin_N"/>
    <property type="match status" value="1"/>
</dbReference>
<dbReference type="Proteomes" id="UP000237347">
    <property type="component" value="Unassembled WGS sequence"/>
</dbReference>
<comment type="caution">
    <text evidence="6">The sequence shown here is derived from an EMBL/GenBank/DDBJ whole genome shotgun (WGS) entry which is preliminary data.</text>
</comment>
<comment type="subunit">
    <text evidence="1">Interacts with the CDC2 protein kinase to form a serine/threonine kinase holoenzyme complex also known as maturation promoting factor (MPF). The cyclin subunit imparts substrate specificity to the complex.</text>
</comment>
<protein>
    <recommendedName>
        <fullName evidence="4">B-like cyclin</fullName>
    </recommendedName>
</protein>
<dbReference type="InterPro" id="IPR036915">
    <property type="entry name" value="Cyclin-like_sf"/>
</dbReference>
<keyword evidence="7" id="KW-1185">Reference proteome</keyword>
<dbReference type="GO" id="GO:0016538">
    <property type="term" value="F:cyclin-dependent protein serine/threonine kinase regulator activity"/>
    <property type="evidence" value="ECO:0007669"/>
    <property type="project" value="InterPro"/>
</dbReference>
<dbReference type="Gene3D" id="1.10.472.10">
    <property type="entry name" value="Cyclin-like"/>
    <property type="match status" value="1"/>
</dbReference>
<dbReference type="SUPFAM" id="SSF47954">
    <property type="entry name" value="Cyclin-like"/>
    <property type="match status" value="1"/>
</dbReference>
<dbReference type="GO" id="GO:0051301">
    <property type="term" value="P:cell division"/>
    <property type="evidence" value="ECO:0007669"/>
    <property type="project" value="UniProtKB-KW"/>
</dbReference>
<dbReference type="InterPro" id="IPR043198">
    <property type="entry name" value="Cyclin/Ssn8"/>
</dbReference>
<keyword evidence="3" id="KW-0131">Cell cycle</keyword>
<dbReference type="InterPro" id="IPR006671">
    <property type="entry name" value="Cyclin_N"/>
</dbReference>
<keyword evidence="2" id="KW-0132">Cell division</keyword>